<protein>
    <submittedName>
        <fullName evidence="2">Uncharacterized protein</fullName>
    </submittedName>
</protein>
<keyword evidence="1" id="KW-0472">Membrane</keyword>
<dbReference type="EMBL" id="CP047045">
    <property type="protein sequence ID" value="QGZ93927.1"/>
    <property type="molecule type" value="Genomic_DNA"/>
</dbReference>
<dbReference type="AlphaFoldDB" id="A0A6I6MMH5"/>
<evidence type="ECO:0000256" key="1">
    <source>
        <dbReference type="SAM" id="Phobius"/>
    </source>
</evidence>
<dbReference type="KEGG" id="tsv:DSM104635_00742"/>
<accession>A0A6I6MMH5</accession>
<feature type="transmembrane region" description="Helical" evidence="1">
    <location>
        <begin position="40"/>
        <end position="64"/>
    </location>
</feature>
<dbReference type="Proteomes" id="UP000431269">
    <property type="component" value="Chromosome"/>
</dbReference>
<proteinExistence type="predicted"/>
<evidence type="ECO:0000313" key="2">
    <source>
        <dbReference type="EMBL" id="QGZ93927.1"/>
    </source>
</evidence>
<dbReference type="RefSeq" id="WP_158764908.1">
    <property type="nucleotide sequence ID" value="NZ_CP047045.1"/>
</dbReference>
<keyword evidence="3" id="KW-1185">Reference proteome</keyword>
<organism evidence="2 3">
    <name type="scientific">Terricaulis silvestris</name>
    <dbReference type="NCBI Taxonomy" id="2686094"/>
    <lineage>
        <taxon>Bacteria</taxon>
        <taxon>Pseudomonadati</taxon>
        <taxon>Pseudomonadota</taxon>
        <taxon>Alphaproteobacteria</taxon>
        <taxon>Caulobacterales</taxon>
        <taxon>Caulobacteraceae</taxon>
        <taxon>Terricaulis</taxon>
    </lineage>
</organism>
<keyword evidence="1" id="KW-0812">Transmembrane</keyword>
<sequence>MARQQTFRLREAPGRPAPDARVIDADYSEVGKKRRFLRRVWNGVLTVIAVAMVGFLIPPVIVVVQEAADYFAGR</sequence>
<gene>
    <name evidence="2" type="ORF">DSM104635_00742</name>
</gene>
<name>A0A6I6MMH5_9CAUL</name>
<keyword evidence="1" id="KW-1133">Transmembrane helix</keyword>
<reference evidence="3" key="1">
    <citation type="submission" date="2019-12" db="EMBL/GenBank/DDBJ databases">
        <title>Complete genome of Terracaulis silvestris 0127_4.</title>
        <authorList>
            <person name="Vieira S."/>
            <person name="Riedel T."/>
            <person name="Sproer C."/>
            <person name="Pascual J."/>
            <person name="Boedeker C."/>
            <person name="Overmann J."/>
        </authorList>
    </citation>
    <scope>NUCLEOTIDE SEQUENCE [LARGE SCALE GENOMIC DNA]</scope>
    <source>
        <strain evidence="3">0127_4</strain>
    </source>
</reference>
<evidence type="ECO:0000313" key="3">
    <source>
        <dbReference type="Proteomes" id="UP000431269"/>
    </source>
</evidence>